<reference evidence="3" key="2">
    <citation type="submission" date="2010-03" db="EMBL/GenBank/DDBJ databases">
        <title>The genome sequence of Coccidioides posadasii strain Silveira.</title>
        <authorList>
            <consortium name="The Broad Institute Genome Sequencing Center for Infectious Disease"/>
            <person name="Neafsey D."/>
            <person name="Orbach M."/>
            <person name="Henn M.R."/>
            <person name="Cole G.T."/>
            <person name="Galgiani J."/>
            <person name="Gardner M.J."/>
            <person name="Kirkland T.N."/>
            <person name="Taylor J.W."/>
            <person name="Young S.K."/>
            <person name="Zeng Q."/>
            <person name="Koehrsen M."/>
            <person name="Alvarado L."/>
            <person name="Berlin A."/>
            <person name="Borenstein D."/>
            <person name="Chapman S.B."/>
            <person name="Chen Z."/>
            <person name="Engels R."/>
            <person name="Freedman E."/>
            <person name="Gellesch M."/>
            <person name="Goldberg J."/>
            <person name="Griggs A."/>
            <person name="Gujja S."/>
            <person name="Heilman E."/>
            <person name="Heiman D."/>
            <person name="Howarth C."/>
            <person name="Jen D."/>
            <person name="Larson L."/>
            <person name="Mehta T."/>
            <person name="Neiman D."/>
            <person name="Park D."/>
            <person name="Pearson M."/>
            <person name="Richards J."/>
            <person name="Roberts A."/>
            <person name="Saif S."/>
            <person name="Shea T."/>
            <person name="Shenoy N."/>
            <person name="Sisk P."/>
            <person name="Stolte C."/>
            <person name="Sykes S."/>
            <person name="Walk T."/>
            <person name="White J."/>
            <person name="Yandava C."/>
            <person name="Haas B."/>
            <person name="Nusbaum C."/>
            <person name="Birren B."/>
        </authorList>
    </citation>
    <scope>NUCLEOTIDE SEQUENCE [LARGE SCALE GENOMIC DNA]</scope>
    <source>
        <strain evidence="3">RMSCC 757 / Silveira</strain>
    </source>
</reference>
<keyword evidence="3" id="KW-1185">Reference proteome</keyword>
<reference evidence="3" key="1">
    <citation type="journal article" date="2010" name="Genome Res.">
        <title>Population genomic sequencing of Coccidioides fungi reveals recent hybridization and transposon control.</title>
        <authorList>
            <person name="Neafsey D.E."/>
            <person name="Barker B.M."/>
            <person name="Sharpton T.J."/>
            <person name="Stajich J.E."/>
            <person name="Park D.J."/>
            <person name="Whiston E."/>
            <person name="Hung C.-Y."/>
            <person name="McMahan C."/>
            <person name="White J."/>
            <person name="Sykes S."/>
            <person name="Heiman D."/>
            <person name="Young S."/>
            <person name="Zeng Q."/>
            <person name="Abouelleil A."/>
            <person name="Aftuck L."/>
            <person name="Bessette D."/>
            <person name="Brown A."/>
            <person name="FitzGerald M."/>
            <person name="Lui A."/>
            <person name="Macdonald J.P."/>
            <person name="Priest M."/>
            <person name="Orbach M.J."/>
            <person name="Galgiani J.N."/>
            <person name="Kirkland T.N."/>
            <person name="Cole G.T."/>
            <person name="Birren B.W."/>
            <person name="Henn M.R."/>
            <person name="Taylor J.W."/>
            <person name="Rounsley S.D."/>
        </authorList>
    </citation>
    <scope>NUCLEOTIDE SEQUENCE [LARGE SCALE GENOMIC DNA]</scope>
    <source>
        <strain evidence="3">RMSCC 757 / Silveira</strain>
    </source>
</reference>
<dbReference type="Proteomes" id="UP000002497">
    <property type="component" value="Unassembled WGS sequence"/>
</dbReference>
<gene>
    <name evidence="2" type="ORF">CPSG_08229</name>
</gene>
<sequence length="81" mass="8674">MSSDVSVRPLERAGDPGGQAGNFPYGQDVVIYPASRNSFFYLISAGSVCLRRRNFWYSDRKGRVGGPWLGASGDASAASGR</sequence>
<feature type="region of interest" description="Disordered" evidence="1">
    <location>
        <begin position="1"/>
        <end position="23"/>
    </location>
</feature>
<evidence type="ECO:0000313" key="3">
    <source>
        <dbReference type="Proteomes" id="UP000002497"/>
    </source>
</evidence>
<proteinExistence type="predicted"/>
<accession>E9DEH9</accession>
<dbReference type="HOGENOM" id="CLU_2573705_0_0_1"/>
<protein>
    <submittedName>
        <fullName evidence="2">Predicted protein</fullName>
    </submittedName>
</protein>
<dbReference type="VEuPathDB" id="FungiDB:CPSG_08229"/>
<evidence type="ECO:0000313" key="2">
    <source>
        <dbReference type="EMBL" id="EFW15041.1"/>
    </source>
</evidence>
<dbReference type="EMBL" id="GL636502">
    <property type="protein sequence ID" value="EFW15041.1"/>
    <property type="molecule type" value="Genomic_DNA"/>
</dbReference>
<dbReference type="AlphaFoldDB" id="E9DEH9"/>
<organism evidence="3">
    <name type="scientific">Coccidioides posadasii (strain RMSCC 757 / Silveira)</name>
    <name type="common">Valley fever fungus</name>
    <dbReference type="NCBI Taxonomy" id="443226"/>
    <lineage>
        <taxon>Eukaryota</taxon>
        <taxon>Fungi</taxon>
        <taxon>Dikarya</taxon>
        <taxon>Ascomycota</taxon>
        <taxon>Pezizomycotina</taxon>
        <taxon>Eurotiomycetes</taxon>
        <taxon>Eurotiomycetidae</taxon>
        <taxon>Onygenales</taxon>
        <taxon>Onygenaceae</taxon>
        <taxon>Coccidioides</taxon>
    </lineage>
</organism>
<evidence type="ECO:0000256" key="1">
    <source>
        <dbReference type="SAM" id="MobiDB-lite"/>
    </source>
</evidence>
<name>E9DEH9_COCPS</name>